<accession>A0A212JJY2</accession>
<feature type="domain" description="Carbohydrate kinase FGGY C-terminal" evidence="5">
    <location>
        <begin position="272"/>
        <end position="433"/>
    </location>
</feature>
<dbReference type="InterPro" id="IPR018484">
    <property type="entry name" value="FGGY_N"/>
</dbReference>
<dbReference type="Pfam" id="PF00370">
    <property type="entry name" value="FGGY_N"/>
    <property type="match status" value="1"/>
</dbReference>
<protein>
    <submittedName>
        <fullName evidence="6">Carbohydrate kinase, FGGY family protein</fullName>
    </submittedName>
</protein>
<dbReference type="Pfam" id="PF02782">
    <property type="entry name" value="FGGY_C"/>
    <property type="match status" value="1"/>
</dbReference>
<dbReference type="CDD" id="cd07777">
    <property type="entry name" value="ASKHA_NBD_FGGY_SHK"/>
    <property type="match status" value="1"/>
</dbReference>
<sequence>MIAIGLDIGTTTVSAVAIREDGRVLAARTLKNDAAMPGAAVWERIQDPKRILALAHGAVTELLELYPDAASLGVTGQMHGIIYLDAGGNPVSPLYTWLDGRGDLTEAGGRTYVQHLSQLTGYPMSTGFGLATHYYQVRNGLVPKEAVTFCTIADYAAMALAGNLTPLLDASNAASLGLFSLEERRFDCTALKKAGLDATMLPALTDEPRLGTGPLGLPVSVAIGDNQASYLGAAPGSTSHILVNVGTGSQFSARISRLTSCPGLEHRPFPLGGYLLVGSSLCGGRSYALLEQFFRQTAEMVTGTHIVSCYDAMEKLLDAAAETDDLPIVHTVFQGTRENPSLRGSIQGLSVDNLMPRSLTLGFLHGMTDELYGMYARYRDAAGQTGASTLIGSGNGLRRNPHLRRIIARRFCLPLELSQNEEEAACGAALFALTRFGH</sequence>
<dbReference type="InterPro" id="IPR018485">
    <property type="entry name" value="FGGY_C"/>
</dbReference>
<evidence type="ECO:0000256" key="1">
    <source>
        <dbReference type="ARBA" id="ARBA00009156"/>
    </source>
</evidence>
<evidence type="ECO:0000256" key="3">
    <source>
        <dbReference type="ARBA" id="ARBA00022777"/>
    </source>
</evidence>
<dbReference type="Gene3D" id="3.30.420.40">
    <property type="match status" value="2"/>
</dbReference>
<name>A0A212JJY2_9FIRM</name>
<evidence type="ECO:0000259" key="4">
    <source>
        <dbReference type="Pfam" id="PF00370"/>
    </source>
</evidence>
<feature type="domain" description="Carbohydrate kinase FGGY N-terminal" evidence="4">
    <location>
        <begin position="3"/>
        <end position="206"/>
    </location>
</feature>
<proteinExistence type="inferred from homology"/>
<dbReference type="SUPFAM" id="SSF53067">
    <property type="entry name" value="Actin-like ATPase domain"/>
    <property type="match status" value="2"/>
</dbReference>
<dbReference type="PANTHER" id="PTHR43095">
    <property type="entry name" value="SUGAR KINASE"/>
    <property type="match status" value="1"/>
</dbReference>
<organism evidence="6">
    <name type="scientific">uncultured Eubacteriales bacterium</name>
    <dbReference type="NCBI Taxonomy" id="172733"/>
    <lineage>
        <taxon>Bacteria</taxon>
        <taxon>Bacillati</taxon>
        <taxon>Bacillota</taxon>
        <taxon>Clostridia</taxon>
        <taxon>Eubacteriales</taxon>
        <taxon>environmental samples</taxon>
    </lineage>
</organism>
<dbReference type="GO" id="GO:0016301">
    <property type="term" value="F:kinase activity"/>
    <property type="evidence" value="ECO:0007669"/>
    <property type="project" value="UniProtKB-KW"/>
</dbReference>
<dbReference type="InterPro" id="IPR000577">
    <property type="entry name" value="Carb_kinase_FGGY"/>
</dbReference>
<dbReference type="GO" id="GO:0005975">
    <property type="term" value="P:carbohydrate metabolic process"/>
    <property type="evidence" value="ECO:0007669"/>
    <property type="project" value="InterPro"/>
</dbReference>
<keyword evidence="2" id="KW-0808">Transferase</keyword>
<keyword evidence="3 6" id="KW-0418">Kinase</keyword>
<dbReference type="PIRSF" id="PIRSF000538">
    <property type="entry name" value="GlpK"/>
    <property type="match status" value="1"/>
</dbReference>
<evidence type="ECO:0000313" key="6">
    <source>
        <dbReference type="EMBL" id="SBV99736.1"/>
    </source>
</evidence>
<dbReference type="AlphaFoldDB" id="A0A212JJY2"/>
<comment type="similarity">
    <text evidence="1">Belongs to the FGGY kinase family.</text>
</comment>
<gene>
    <name evidence="6" type="ORF">KL86CLO1_11250</name>
</gene>
<evidence type="ECO:0000256" key="2">
    <source>
        <dbReference type="ARBA" id="ARBA00022679"/>
    </source>
</evidence>
<dbReference type="InterPro" id="IPR050406">
    <property type="entry name" value="FGGY_Carb_Kinase"/>
</dbReference>
<dbReference type="InterPro" id="IPR043129">
    <property type="entry name" value="ATPase_NBD"/>
</dbReference>
<evidence type="ECO:0000259" key="5">
    <source>
        <dbReference type="Pfam" id="PF02782"/>
    </source>
</evidence>
<dbReference type="EMBL" id="FLUN01000001">
    <property type="protein sequence ID" value="SBV99736.1"/>
    <property type="molecule type" value="Genomic_DNA"/>
</dbReference>
<reference evidence="6" key="1">
    <citation type="submission" date="2016-04" db="EMBL/GenBank/DDBJ databases">
        <authorList>
            <person name="Evans L.H."/>
            <person name="Alamgir A."/>
            <person name="Owens N."/>
            <person name="Weber N.D."/>
            <person name="Virtaneva K."/>
            <person name="Barbian K."/>
            <person name="Babar A."/>
            <person name="Rosenke K."/>
        </authorList>
    </citation>
    <scope>NUCLEOTIDE SEQUENCE</scope>
    <source>
        <strain evidence="6">86</strain>
    </source>
</reference>